<dbReference type="RefSeq" id="WP_169096316.1">
    <property type="nucleotide sequence ID" value="NZ_JABBVZ010000005.1"/>
</dbReference>
<feature type="transmembrane region" description="Helical" evidence="1">
    <location>
        <begin position="147"/>
        <end position="168"/>
    </location>
</feature>
<accession>A0A7Y0L1B8</accession>
<dbReference type="AlphaFoldDB" id="A0A7Y0L1B8"/>
<keyword evidence="3" id="KW-1185">Reference proteome</keyword>
<feature type="transmembrane region" description="Helical" evidence="1">
    <location>
        <begin position="117"/>
        <end position="135"/>
    </location>
</feature>
<feature type="transmembrane region" description="Helical" evidence="1">
    <location>
        <begin position="174"/>
        <end position="194"/>
    </location>
</feature>
<feature type="transmembrane region" description="Helical" evidence="1">
    <location>
        <begin position="57"/>
        <end position="76"/>
    </location>
</feature>
<evidence type="ECO:0000313" key="3">
    <source>
        <dbReference type="Proteomes" id="UP000533476"/>
    </source>
</evidence>
<dbReference type="Proteomes" id="UP000533476">
    <property type="component" value="Unassembled WGS sequence"/>
</dbReference>
<comment type="caution">
    <text evidence="2">The sequence shown here is derived from an EMBL/GenBank/DDBJ whole genome shotgun (WGS) entry which is preliminary data.</text>
</comment>
<keyword evidence="1" id="KW-0472">Membrane</keyword>
<reference evidence="2 3" key="1">
    <citation type="submission" date="2020-04" db="EMBL/GenBank/DDBJ databases">
        <authorList>
            <person name="Zhang R."/>
            <person name="Schippers A."/>
        </authorList>
    </citation>
    <scope>NUCLEOTIDE SEQUENCE [LARGE SCALE GENOMIC DNA]</scope>
    <source>
        <strain evidence="2 3">DSM 109850</strain>
    </source>
</reference>
<name>A0A7Y0L1B8_9FIRM</name>
<evidence type="ECO:0000256" key="1">
    <source>
        <dbReference type="SAM" id="Phobius"/>
    </source>
</evidence>
<feature type="transmembrane region" description="Helical" evidence="1">
    <location>
        <begin position="309"/>
        <end position="329"/>
    </location>
</feature>
<dbReference type="EMBL" id="JABBVZ010000005">
    <property type="protein sequence ID" value="NMP21202.1"/>
    <property type="molecule type" value="Genomic_DNA"/>
</dbReference>
<protein>
    <submittedName>
        <fullName evidence="2">Uncharacterized protein</fullName>
    </submittedName>
</protein>
<organism evidence="2 3">
    <name type="scientific">Sulfobacillus harzensis</name>
    <dbReference type="NCBI Taxonomy" id="2729629"/>
    <lineage>
        <taxon>Bacteria</taxon>
        <taxon>Bacillati</taxon>
        <taxon>Bacillota</taxon>
        <taxon>Clostridia</taxon>
        <taxon>Eubacteriales</taxon>
        <taxon>Clostridiales Family XVII. Incertae Sedis</taxon>
        <taxon>Sulfobacillus</taxon>
    </lineage>
</organism>
<evidence type="ECO:0000313" key="2">
    <source>
        <dbReference type="EMBL" id="NMP21202.1"/>
    </source>
</evidence>
<feature type="transmembrane region" description="Helical" evidence="1">
    <location>
        <begin position="12"/>
        <end position="36"/>
    </location>
</feature>
<gene>
    <name evidence="2" type="ORF">HIJ39_02355</name>
</gene>
<proteinExistence type="predicted"/>
<keyword evidence="1" id="KW-1133">Transmembrane helix</keyword>
<feature type="transmembrane region" description="Helical" evidence="1">
    <location>
        <begin position="286"/>
        <end position="303"/>
    </location>
</feature>
<feature type="transmembrane region" description="Helical" evidence="1">
    <location>
        <begin position="206"/>
        <end position="226"/>
    </location>
</feature>
<feature type="transmembrane region" description="Helical" evidence="1">
    <location>
        <begin position="263"/>
        <end position="281"/>
    </location>
</feature>
<sequence>MAHSVGFYYSVLIWAAILYGAGVAFKFGSLFLYEAFMPWVTDEPVKKKPKPHPPRPAVLLWWWLGAYLILSGLAQIPPVVALMPTHLMHNLPLVLAQRSLGRAMVNTWLRGFGIHPIMYNILVFMIEAVLGLFLLTERGTPLGRVTAAISVAWGLFIAIFPEGIGFLFSCRNSWWSGAPGPGFLLAGLSLLLVLPDRGWEARYGRILQGAWIALWAIGTLVQLTFFSSQRLACLFPTGPHLAEPSFLWSTIRALHQAAARDPLVLNLVLTVLTALIGILGLRPRSTLSLVAALVLLLALWWLGQNIGLNAGFALMLNSAPLWAAGFAALQASIHGRAGTAS</sequence>
<keyword evidence="1" id="KW-0812">Transmembrane</keyword>